<keyword evidence="3" id="KW-1185">Reference proteome</keyword>
<dbReference type="RefSeq" id="WP_320320584.1">
    <property type="nucleotide sequence ID" value="NZ_JAVIIP010000006.1"/>
</dbReference>
<proteinExistence type="predicted"/>
<protein>
    <recommendedName>
        <fullName evidence="4">Beta-carotene 15,15'-monooxygenase</fullName>
    </recommendedName>
</protein>
<feature type="transmembrane region" description="Helical" evidence="1">
    <location>
        <begin position="82"/>
        <end position="100"/>
    </location>
</feature>
<keyword evidence="1" id="KW-0812">Transmembrane</keyword>
<gene>
    <name evidence="2" type="ORF">RFM23_13820</name>
</gene>
<name>A0ABU5AN23_9HYPH</name>
<feature type="transmembrane region" description="Helical" evidence="1">
    <location>
        <begin position="179"/>
        <end position="199"/>
    </location>
</feature>
<feature type="transmembrane region" description="Helical" evidence="1">
    <location>
        <begin position="239"/>
        <end position="259"/>
    </location>
</feature>
<sequence length="374" mass="42274">MAHSFLKAQPWIFSARFDLGFILAPALVVTLAALAWSLSGGAAGETSPWVWLVLVVGVDVAHVYSTLFRTYLDRAELSARPWLYGLTPLLAWLGGCLLYWCGSLVFWRVLAYAAVFHFVRQQYGFMMIYARRERGLPPLFRRIDKTAIYGATLYPLIYWHCHQRQFSWFVEGDFIRLDLPLLATVAGLIYAAILAAYVVKEAALLRRGIGFNLPRNLLLVGTAMSWFIGIVLFDNDLVFTGTNIIAHGIPYIALIWGYGRNQARLQGGRSSFLAPWIANLFTWRAVPVYMAALFCLAYLEEGLWDGFVWREHGSLFGLFGTLPSLGSSDALIWLAPLLAMPQATHYILDAFIWRMQTRDTSWKQVLFAQEPGRS</sequence>
<evidence type="ECO:0000313" key="3">
    <source>
        <dbReference type="Proteomes" id="UP001276564"/>
    </source>
</evidence>
<feature type="transmembrane region" description="Helical" evidence="1">
    <location>
        <begin position="330"/>
        <end position="348"/>
    </location>
</feature>
<keyword evidence="1" id="KW-1133">Transmembrane helix</keyword>
<feature type="transmembrane region" description="Helical" evidence="1">
    <location>
        <begin position="21"/>
        <end position="43"/>
    </location>
</feature>
<dbReference type="Proteomes" id="UP001276564">
    <property type="component" value="Unassembled WGS sequence"/>
</dbReference>
<feature type="transmembrane region" description="Helical" evidence="1">
    <location>
        <begin position="49"/>
        <end position="70"/>
    </location>
</feature>
<comment type="caution">
    <text evidence="2">The sequence shown here is derived from an EMBL/GenBank/DDBJ whole genome shotgun (WGS) entry which is preliminary data.</text>
</comment>
<reference evidence="2 3" key="1">
    <citation type="submission" date="2023-08" db="EMBL/GenBank/DDBJ databases">
        <title>Implementing the SeqCode for naming new Mesorhizobium species isolated from Vachellia karroo root nodules.</title>
        <authorList>
            <person name="Van Lill M."/>
        </authorList>
    </citation>
    <scope>NUCLEOTIDE SEQUENCE [LARGE SCALE GENOMIC DNA]</scope>
    <source>
        <strain evidence="2 3">VK4B</strain>
    </source>
</reference>
<evidence type="ECO:0000256" key="1">
    <source>
        <dbReference type="SAM" id="Phobius"/>
    </source>
</evidence>
<organism evidence="2 3">
    <name type="scientific">Mesorhizobium abyssinicae</name>
    <dbReference type="NCBI Taxonomy" id="1209958"/>
    <lineage>
        <taxon>Bacteria</taxon>
        <taxon>Pseudomonadati</taxon>
        <taxon>Pseudomonadota</taxon>
        <taxon>Alphaproteobacteria</taxon>
        <taxon>Hyphomicrobiales</taxon>
        <taxon>Phyllobacteriaceae</taxon>
        <taxon>Mesorhizobium</taxon>
    </lineage>
</organism>
<evidence type="ECO:0008006" key="4">
    <source>
        <dbReference type="Google" id="ProtNLM"/>
    </source>
</evidence>
<evidence type="ECO:0000313" key="2">
    <source>
        <dbReference type="EMBL" id="MDX8538694.1"/>
    </source>
</evidence>
<feature type="transmembrane region" description="Helical" evidence="1">
    <location>
        <begin position="280"/>
        <end position="299"/>
    </location>
</feature>
<keyword evidence="1" id="KW-0472">Membrane</keyword>
<feature type="transmembrane region" description="Helical" evidence="1">
    <location>
        <begin position="211"/>
        <end position="233"/>
    </location>
</feature>
<accession>A0ABU5AN23</accession>
<dbReference type="EMBL" id="JAVIIP010000006">
    <property type="protein sequence ID" value="MDX8538694.1"/>
    <property type="molecule type" value="Genomic_DNA"/>
</dbReference>